<evidence type="ECO:0000313" key="2">
    <source>
        <dbReference type="EMBL" id="CDR43910.1"/>
    </source>
</evidence>
<evidence type="ECO:0000256" key="1">
    <source>
        <dbReference type="SAM" id="Coils"/>
    </source>
</evidence>
<sequence length="402" mass="46946">MSYSSNPVRLITDDPLRLLPLFACLFAAWDNHLALDSPRKTLFWTTLALLLNWYNLWNYVDPLNVLLQRPVPWLSREEMKLRLALRARLDRLRALPRRCITHLRIRRFIWTTKLVASLPMRPELTQEVVDLDSILNFHVLRLFERSSPFESAKRLYLSELTAFSRSLARFPTHFVEDSQRFASLESVENAWLGFIHSSRDEPAQAYSVLRYRIHLGPSTAAPPAGQGLSLRNGWAMMQHQLLLNAVDHLEQQWQLVPLPLHLSHLRFRITRWRATCALVFLSLALCVARRTLIGEGYYWPIWETLLFLLFKRPQPAPDLNLDSTVQLKGDHFFETATTAILDPRLAQVDVGNAAIRFIRWRAASVMMCEAETELHEEILEAVLLRDELKRYRRELGLLRRLR</sequence>
<organism evidence="2">
    <name type="scientific">Rhodotorula toruloides</name>
    <name type="common">Yeast</name>
    <name type="synonym">Rhodosporidium toruloides</name>
    <dbReference type="NCBI Taxonomy" id="5286"/>
    <lineage>
        <taxon>Eukaryota</taxon>
        <taxon>Fungi</taxon>
        <taxon>Dikarya</taxon>
        <taxon>Basidiomycota</taxon>
        <taxon>Pucciniomycotina</taxon>
        <taxon>Microbotryomycetes</taxon>
        <taxon>Sporidiobolales</taxon>
        <taxon>Sporidiobolaceae</taxon>
        <taxon>Rhodotorula</taxon>
    </lineage>
</organism>
<dbReference type="OrthoDB" id="2523572at2759"/>
<name>A0A061B368_RHOTO</name>
<feature type="coiled-coil region" evidence="1">
    <location>
        <begin position="374"/>
        <end position="401"/>
    </location>
</feature>
<dbReference type="AlphaFoldDB" id="A0A061B368"/>
<proteinExistence type="predicted"/>
<dbReference type="EMBL" id="LK052943">
    <property type="protein sequence ID" value="CDR43910.1"/>
    <property type="molecule type" value="Genomic_DNA"/>
</dbReference>
<reference evidence="2" key="1">
    <citation type="journal article" date="2014" name="Genome Announc.">
        <title>Draft genome sequence of Rhodosporidium toruloides CECT1137, an oleaginous yeast of biotechnological interest.</title>
        <authorList>
            <person name="Morin N."/>
            <person name="Calcas X."/>
            <person name="Devillers H."/>
            <person name="Durrens P."/>
            <person name="Sherman D.J."/>
            <person name="Nicaud J.-M."/>
            <person name="Neuveglise C."/>
        </authorList>
    </citation>
    <scope>NUCLEOTIDE SEQUENCE</scope>
    <source>
        <strain evidence="2">CECT1137</strain>
    </source>
</reference>
<protein>
    <submittedName>
        <fullName evidence="2">RHTO0S08e07778g1_1</fullName>
    </submittedName>
</protein>
<gene>
    <name evidence="2" type="ORF">RHTO0S_08e07778g</name>
</gene>
<accession>A0A061B368</accession>
<keyword evidence="1" id="KW-0175">Coiled coil</keyword>